<comment type="similarity">
    <text evidence="1 6 7">Belongs to the universal ribosomal protein uS8 family.</text>
</comment>
<dbReference type="Proteomes" id="UP001214250">
    <property type="component" value="Chromosome 2"/>
</dbReference>
<keyword evidence="3 6" id="KW-0687">Ribonucleoprotein</keyword>
<dbReference type="InterPro" id="IPR035987">
    <property type="entry name" value="Ribosomal_uS8_sf"/>
</dbReference>
<reference evidence="8 9" key="1">
    <citation type="submission" date="2023-02" db="EMBL/GenBank/DDBJ databases">
        <title>Genome sequence of Lentisphaera profundi SAORIC-696.</title>
        <authorList>
            <person name="Kim e."/>
            <person name="Cho J.-C."/>
            <person name="Choi A."/>
            <person name="Kang I."/>
        </authorList>
    </citation>
    <scope>NUCLEOTIDE SEQUENCE [LARGE SCALE GENOMIC DNA]</scope>
    <source>
        <strain evidence="8 9">SAORIC-696</strain>
    </source>
</reference>
<dbReference type="EMBL" id="CP117812">
    <property type="protein sequence ID" value="WDE98284.1"/>
    <property type="molecule type" value="Genomic_DNA"/>
</dbReference>
<evidence type="ECO:0000313" key="8">
    <source>
        <dbReference type="EMBL" id="WDE98284.1"/>
    </source>
</evidence>
<evidence type="ECO:0000256" key="4">
    <source>
        <dbReference type="ARBA" id="ARBA00035258"/>
    </source>
</evidence>
<dbReference type="SUPFAM" id="SSF56047">
    <property type="entry name" value="Ribosomal protein S8"/>
    <property type="match status" value="1"/>
</dbReference>
<evidence type="ECO:0000256" key="5">
    <source>
        <dbReference type="ARBA" id="ARBA00046740"/>
    </source>
</evidence>
<evidence type="ECO:0000313" key="9">
    <source>
        <dbReference type="Proteomes" id="UP001214250"/>
    </source>
</evidence>
<keyword evidence="9" id="KW-1185">Reference proteome</keyword>
<dbReference type="InterPro" id="IPR047863">
    <property type="entry name" value="Ribosomal_uS8_CS"/>
</dbReference>
<dbReference type="NCBIfam" id="NF001109">
    <property type="entry name" value="PRK00136.1"/>
    <property type="match status" value="1"/>
</dbReference>
<dbReference type="Pfam" id="PF00410">
    <property type="entry name" value="Ribosomal_S8"/>
    <property type="match status" value="1"/>
</dbReference>
<dbReference type="RefSeq" id="WP_274153158.1">
    <property type="nucleotide sequence ID" value="NZ_CP117812.1"/>
</dbReference>
<name>A0ABY7VWX3_9BACT</name>
<keyword evidence="2 6" id="KW-0689">Ribosomal protein</keyword>
<evidence type="ECO:0000256" key="2">
    <source>
        <dbReference type="ARBA" id="ARBA00022980"/>
    </source>
</evidence>
<dbReference type="Gene3D" id="3.30.1370.30">
    <property type="match status" value="1"/>
</dbReference>
<comment type="subunit">
    <text evidence="5 6">Part of the 30S ribosomal subunit. Contacts proteins S5 and S12.</text>
</comment>
<evidence type="ECO:0000256" key="3">
    <source>
        <dbReference type="ARBA" id="ARBA00023274"/>
    </source>
</evidence>
<dbReference type="Gene3D" id="3.30.1490.10">
    <property type="match status" value="1"/>
</dbReference>
<sequence length="130" mass="14134">MNDTIADFLTRLRNAGMANLAELNMPSSKVNASISSILKEEGYIADYEVVELENNKADLKVQLKYHKGQPLIQGLKRVSKGSCRIFVKADKIPRVRGGLGIAVISTSKGMMTGQKAKSENIGGEVVALVW</sequence>
<keyword evidence="6" id="KW-0699">rRNA-binding</keyword>
<evidence type="ECO:0000256" key="6">
    <source>
        <dbReference type="HAMAP-Rule" id="MF_01302"/>
    </source>
</evidence>
<dbReference type="GO" id="GO:0005840">
    <property type="term" value="C:ribosome"/>
    <property type="evidence" value="ECO:0007669"/>
    <property type="project" value="UniProtKB-KW"/>
</dbReference>
<comment type="function">
    <text evidence="6">One of the primary rRNA binding proteins, it binds directly to 16S rRNA central domain where it helps coordinate assembly of the platform of the 30S subunit.</text>
</comment>
<dbReference type="InterPro" id="IPR000630">
    <property type="entry name" value="Ribosomal_uS8"/>
</dbReference>
<evidence type="ECO:0000256" key="1">
    <source>
        <dbReference type="ARBA" id="ARBA00006471"/>
    </source>
</evidence>
<dbReference type="HAMAP" id="MF_01302_B">
    <property type="entry name" value="Ribosomal_uS8_B"/>
    <property type="match status" value="1"/>
</dbReference>
<keyword evidence="6" id="KW-0694">RNA-binding</keyword>
<organism evidence="8 9">
    <name type="scientific">Lentisphaera profundi</name>
    <dbReference type="NCBI Taxonomy" id="1658616"/>
    <lineage>
        <taxon>Bacteria</taxon>
        <taxon>Pseudomonadati</taxon>
        <taxon>Lentisphaerota</taxon>
        <taxon>Lentisphaeria</taxon>
        <taxon>Lentisphaerales</taxon>
        <taxon>Lentisphaeraceae</taxon>
        <taxon>Lentisphaera</taxon>
    </lineage>
</organism>
<evidence type="ECO:0000256" key="7">
    <source>
        <dbReference type="RuleBase" id="RU003660"/>
    </source>
</evidence>
<dbReference type="PROSITE" id="PS00053">
    <property type="entry name" value="RIBOSOMAL_S8"/>
    <property type="match status" value="1"/>
</dbReference>
<accession>A0ABY7VWX3</accession>
<proteinExistence type="inferred from homology"/>
<gene>
    <name evidence="6 8" type="primary">rpsH</name>
    <name evidence="8" type="ORF">PQO03_20955</name>
</gene>
<protein>
    <recommendedName>
        <fullName evidence="4 6">Small ribosomal subunit protein uS8</fullName>
    </recommendedName>
</protein>
<dbReference type="PANTHER" id="PTHR11758">
    <property type="entry name" value="40S RIBOSOMAL PROTEIN S15A"/>
    <property type="match status" value="1"/>
</dbReference>